<proteinExistence type="predicted"/>
<dbReference type="InterPro" id="IPR017039">
    <property type="entry name" value="Virul_fac_BrkB"/>
</dbReference>
<feature type="transmembrane region" description="Helical" evidence="6">
    <location>
        <begin position="239"/>
        <end position="262"/>
    </location>
</feature>
<keyword evidence="8" id="KW-1185">Reference proteome</keyword>
<feature type="transmembrane region" description="Helical" evidence="6">
    <location>
        <begin position="51"/>
        <end position="75"/>
    </location>
</feature>
<dbReference type="AlphaFoldDB" id="A0A1R4JHV2"/>
<gene>
    <name evidence="7" type="ORF">FM104_07535</name>
</gene>
<dbReference type="Proteomes" id="UP000196320">
    <property type="component" value="Unassembled WGS sequence"/>
</dbReference>
<keyword evidence="2" id="KW-1003">Cell membrane</keyword>
<feature type="transmembrane region" description="Helical" evidence="6">
    <location>
        <begin position="159"/>
        <end position="182"/>
    </location>
</feature>
<evidence type="ECO:0000256" key="3">
    <source>
        <dbReference type="ARBA" id="ARBA00022692"/>
    </source>
</evidence>
<protein>
    <submittedName>
        <fullName evidence="7">Putative integral membrane protein</fullName>
    </submittedName>
</protein>
<evidence type="ECO:0000256" key="4">
    <source>
        <dbReference type="ARBA" id="ARBA00022989"/>
    </source>
</evidence>
<name>A0A1R4JHV2_9MICO</name>
<keyword evidence="4 6" id="KW-1133">Transmembrane helix</keyword>
<dbReference type="PIRSF" id="PIRSF035875">
    <property type="entry name" value="RNase_BN"/>
    <property type="match status" value="1"/>
</dbReference>
<dbReference type="Pfam" id="PF03631">
    <property type="entry name" value="Virul_fac_BrkB"/>
    <property type="match status" value="1"/>
</dbReference>
<evidence type="ECO:0000256" key="5">
    <source>
        <dbReference type="ARBA" id="ARBA00023136"/>
    </source>
</evidence>
<dbReference type="GO" id="GO:0005886">
    <property type="term" value="C:plasma membrane"/>
    <property type="evidence" value="ECO:0007669"/>
    <property type="project" value="UniProtKB-SubCell"/>
</dbReference>
<feature type="transmembrane region" description="Helical" evidence="6">
    <location>
        <begin position="202"/>
        <end position="227"/>
    </location>
</feature>
<accession>A0A1R4JHV2</accession>
<evidence type="ECO:0000256" key="1">
    <source>
        <dbReference type="ARBA" id="ARBA00004651"/>
    </source>
</evidence>
<dbReference type="PANTHER" id="PTHR30213:SF1">
    <property type="entry name" value="INNER MEMBRANE PROTEIN YHJD"/>
    <property type="match status" value="1"/>
</dbReference>
<evidence type="ECO:0000313" key="7">
    <source>
        <dbReference type="EMBL" id="SJN31650.1"/>
    </source>
</evidence>
<keyword evidence="5 6" id="KW-0472">Membrane</keyword>
<organism evidence="7 8">
    <name type="scientific">Microbacterium esteraromaticum</name>
    <dbReference type="NCBI Taxonomy" id="57043"/>
    <lineage>
        <taxon>Bacteria</taxon>
        <taxon>Bacillati</taxon>
        <taxon>Actinomycetota</taxon>
        <taxon>Actinomycetes</taxon>
        <taxon>Micrococcales</taxon>
        <taxon>Microbacteriaceae</taxon>
        <taxon>Microbacterium</taxon>
    </lineage>
</organism>
<reference evidence="7 8" key="1">
    <citation type="submission" date="2017-02" db="EMBL/GenBank/DDBJ databases">
        <authorList>
            <person name="Peterson S.W."/>
        </authorList>
    </citation>
    <scope>NUCLEOTIDE SEQUENCE [LARGE SCALE GENOMIC DNA]</scope>
    <source>
        <strain evidence="7 8">B Mb 05.01</strain>
    </source>
</reference>
<evidence type="ECO:0000313" key="8">
    <source>
        <dbReference type="Proteomes" id="UP000196320"/>
    </source>
</evidence>
<comment type="subcellular location">
    <subcellularLocation>
        <location evidence="1">Cell membrane</location>
        <topology evidence="1">Multi-pass membrane protein</topology>
    </subcellularLocation>
</comment>
<dbReference type="EMBL" id="FUKO01000019">
    <property type="protein sequence ID" value="SJN31650.1"/>
    <property type="molecule type" value="Genomic_DNA"/>
</dbReference>
<keyword evidence="3 6" id="KW-0812">Transmembrane</keyword>
<dbReference type="PANTHER" id="PTHR30213">
    <property type="entry name" value="INNER MEMBRANE PROTEIN YHJD"/>
    <property type="match status" value="1"/>
</dbReference>
<feature type="transmembrane region" description="Helical" evidence="6">
    <location>
        <begin position="116"/>
        <end position="138"/>
    </location>
</feature>
<evidence type="ECO:0000256" key="6">
    <source>
        <dbReference type="SAM" id="Phobius"/>
    </source>
</evidence>
<feature type="transmembrane region" description="Helical" evidence="6">
    <location>
        <begin position="274"/>
        <end position="300"/>
    </location>
</feature>
<sequence>MNEMEDTSDSARPGFPARAIAAVIRRLLKWRLVRAALVYSARRGPVLADAVTYRALFSVFAGVLLGFSIAALWLAGNSAAWDAVVSAVDSAVPGLIATSDGDGIIDLDSIGAPAGLSIAGAISLVGLIFAALGAIGSLRTGMRTITGTVSADVAWYKVILRNLTLALIIGVTFLAAAGLTFASRLAVQWVTDAVGLSDDSAGAFWAVRVVSLVVVLLLNAVLVAAAFRMLSGIRASAKSLWSGAALGAVALLVLQELSGLFVGGASSNPLLASFASLLALLIWLNLSTQVILLSSSFIAVSVEQEHDRVAAQYRAETLAQANMQLAEKDVRTATASLRDAQEAVAVEQKKPH</sequence>
<evidence type="ECO:0000256" key="2">
    <source>
        <dbReference type="ARBA" id="ARBA00022475"/>
    </source>
</evidence>